<evidence type="ECO:0000313" key="2">
    <source>
        <dbReference type="Proteomes" id="UP000799755"/>
    </source>
</evidence>
<gene>
    <name evidence="1" type="ORF">BDR25DRAFT_357363</name>
</gene>
<keyword evidence="2" id="KW-1185">Reference proteome</keyword>
<organism evidence="1 2">
    <name type="scientific">Lindgomyces ingoldianus</name>
    <dbReference type="NCBI Taxonomy" id="673940"/>
    <lineage>
        <taxon>Eukaryota</taxon>
        <taxon>Fungi</taxon>
        <taxon>Dikarya</taxon>
        <taxon>Ascomycota</taxon>
        <taxon>Pezizomycotina</taxon>
        <taxon>Dothideomycetes</taxon>
        <taxon>Pleosporomycetidae</taxon>
        <taxon>Pleosporales</taxon>
        <taxon>Lindgomycetaceae</taxon>
        <taxon>Lindgomyces</taxon>
    </lineage>
</organism>
<accession>A0ACB6QN92</accession>
<evidence type="ECO:0000313" key="1">
    <source>
        <dbReference type="EMBL" id="KAF2468423.1"/>
    </source>
</evidence>
<dbReference type="Proteomes" id="UP000799755">
    <property type="component" value="Unassembled WGS sequence"/>
</dbReference>
<sequence>MRSNSPLNYLIRFLWGIGLGVTLPFPTMPGVENALTPCIPIISHFTYQVLSSRL</sequence>
<protein>
    <submittedName>
        <fullName evidence="1">Uncharacterized protein</fullName>
    </submittedName>
</protein>
<dbReference type="EMBL" id="MU003515">
    <property type="protein sequence ID" value="KAF2468423.1"/>
    <property type="molecule type" value="Genomic_DNA"/>
</dbReference>
<reference evidence="1" key="1">
    <citation type="journal article" date="2020" name="Stud. Mycol.">
        <title>101 Dothideomycetes genomes: a test case for predicting lifestyles and emergence of pathogens.</title>
        <authorList>
            <person name="Haridas S."/>
            <person name="Albert R."/>
            <person name="Binder M."/>
            <person name="Bloem J."/>
            <person name="Labutti K."/>
            <person name="Salamov A."/>
            <person name="Andreopoulos B."/>
            <person name="Baker S."/>
            <person name="Barry K."/>
            <person name="Bills G."/>
            <person name="Bluhm B."/>
            <person name="Cannon C."/>
            <person name="Castanera R."/>
            <person name="Culley D."/>
            <person name="Daum C."/>
            <person name="Ezra D."/>
            <person name="Gonzalez J."/>
            <person name="Henrissat B."/>
            <person name="Kuo A."/>
            <person name="Liang C."/>
            <person name="Lipzen A."/>
            <person name="Lutzoni F."/>
            <person name="Magnuson J."/>
            <person name="Mondo S."/>
            <person name="Nolan M."/>
            <person name="Ohm R."/>
            <person name="Pangilinan J."/>
            <person name="Park H.-J."/>
            <person name="Ramirez L."/>
            <person name="Alfaro M."/>
            <person name="Sun H."/>
            <person name="Tritt A."/>
            <person name="Yoshinaga Y."/>
            <person name="Zwiers L.-H."/>
            <person name="Turgeon B."/>
            <person name="Goodwin S."/>
            <person name="Spatafora J."/>
            <person name="Crous P."/>
            <person name="Grigoriev I."/>
        </authorList>
    </citation>
    <scope>NUCLEOTIDE SEQUENCE</scope>
    <source>
        <strain evidence="1">ATCC 200398</strain>
    </source>
</reference>
<name>A0ACB6QN92_9PLEO</name>
<comment type="caution">
    <text evidence="1">The sequence shown here is derived from an EMBL/GenBank/DDBJ whole genome shotgun (WGS) entry which is preliminary data.</text>
</comment>
<proteinExistence type="predicted"/>